<proteinExistence type="predicted"/>
<evidence type="ECO:0000256" key="1">
    <source>
        <dbReference type="SAM" id="Phobius"/>
    </source>
</evidence>
<evidence type="ECO:0000313" key="3">
    <source>
        <dbReference type="Proteomes" id="UP001409585"/>
    </source>
</evidence>
<comment type="caution">
    <text evidence="2">The sequence shown here is derived from an EMBL/GenBank/DDBJ whole genome shotgun (WGS) entry which is preliminary data.</text>
</comment>
<reference evidence="3" key="1">
    <citation type="journal article" date="2019" name="Int. J. Syst. Evol. Microbiol.">
        <title>The Global Catalogue of Microorganisms (GCM) 10K type strain sequencing project: providing services to taxonomists for standard genome sequencing and annotation.</title>
        <authorList>
            <consortium name="The Broad Institute Genomics Platform"/>
            <consortium name="The Broad Institute Genome Sequencing Center for Infectious Disease"/>
            <person name="Wu L."/>
            <person name="Ma J."/>
        </authorList>
    </citation>
    <scope>NUCLEOTIDE SEQUENCE [LARGE SCALE GENOMIC DNA]</scope>
    <source>
        <strain evidence="3">JCM 19134</strain>
    </source>
</reference>
<feature type="transmembrane region" description="Helical" evidence="1">
    <location>
        <begin position="30"/>
        <end position="49"/>
    </location>
</feature>
<evidence type="ECO:0000313" key="2">
    <source>
        <dbReference type="EMBL" id="GAA4950592.1"/>
    </source>
</evidence>
<name>A0AAV3U683_9ALTE</name>
<keyword evidence="1" id="KW-1133">Transmembrane helix</keyword>
<dbReference type="Proteomes" id="UP001409585">
    <property type="component" value="Unassembled WGS sequence"/>
</dbReference>
<sequence length="160" mass="18602">MRKRAIARVASIWMFFIVVVFFAYETFGLWAAVAGGLSWSLAWAIYVNWINKKHRIAVEEYIKDYSIVEKPLYEYHGMTDFYFRKKLCRGQIKLDDKGIHLSLNSAYRIAWDCVKGITLIEGSDSILARLFLRRDPDAKLVEDGLSETPTHRILAKHRLS</sequence>
<keyword evidence="1" id="KW-0472">Membrane</keyword>
<keyword evidence="1" id="KW-0812">Transmembrane</keyword>
<protein>
    <submittedName>
        <fullName evidence="2">Uncharacterized protein</fullName>
    </submittedName>
</protein>
<organism evidence="2 3">
    <name type="scientific">Halioxenophilus aromaticivorans</name>
    <dbReference type="NCBI Taxonomy" id="1306992"/>
    <lineage>
        <taxon>Bacteria</taxon>
        <taxon>Pseudomonadati</taxon>
        <taxon>Pseudomonadota</taxon>
        <taxon>Gammaproteobacteria</taxon>
        <taxon>Alteromonadales</taxon>
        <taxon>Alteromonadaceae</taxon>
        <taxon>Halioxenophilus</taxon>
    </lineage>
</organism>
<gene>
    <name evidence="2" type="ORF">GCM10025791_33660</name>
</gene>
<dbReference type="EMBL" id="BAABLX010000028">
    <property type="protein sequence ID" value="GAA4950592.1"/>
    <property type="molecule type" value="Genomic_DNA"/>
</dbReference>
<dbReference type="RefSeq" id="WP_345425006.1">
    <property type="nucleotide sequence ID" value="NZ_AP031496.1"/>
</dbReference>
<feature type="transmembrane region" description="Helical" evidence="1">
    <location>
        <begin position="5"/>
        <end position="24"/>
    </location>
</feature>
<dbReference type="AlphaFoldDB" id="A0AAV3U683"/>
<keyword evidence="3" id="KW-1185">Reference proteome</keyword>
<accession>A0AAV3U683</accession>